<gene>
    <name evidence="1" type="ORF">HAP48_002280</name>
    <name evidence="2" type="ORF">WDK88_41485</name>
</gene>
<reference evidence="2" key="2">
    <citation type="journal article" date="2021" name="Int. J. Syst. Evol. Microbiol.">
        <title>Bradyrhizobium septentrionale sp. nov. (sv. septentrionale) and Bradyrhizobium quebecense sp. nov. (sv. septentrionale) associated with legumes native to Canada possess rearranged symbiosis genes and numerous insertion sequences.</title>
        <authorList>
            <person name="Bromfield E.S.P."/>
            <person name="Cloutier S."/>
        </authorList>
    </citation>
    <scope>NUCLEOTIDE SEQUENCE</scope>
    <source>
        <strain evidence="2">5S5</strain>
    </source>
</reference>
<dbReference type="RefSeq" id="WP_166211678.1">
    <property type="nucleotide sequence ID" value="NZ_CP088285.1"/>
</dbReference>
<proteinExistence type="predicted"/>
<protein>
    <submittedName>
        <fullName evidence="1">Uncharacterized protein</fullName>
    </submittedName>
</protein>
<sequence>MPIFRTILVVVSIFLAGLYVYDASSNVDLLMMAPVGDVVARRWPEGDAFRPTAAPVSAAAADPTPAARVRETFAMFIPRDGRRHTLMQRSL</sequence>
<organism evidence="1">
    <name type="scientific">Bradyrhizobium septentrionale</name>
    <dbReference type="NCBI Taxonomy" id="1404411"/>
    <lineage>
        <taxon>Bacteria</taxon>
        <taxon>Pseudomonadati</taxon>
        <taxon>Pseudomonadota</taxon>
        <taxon>Alphaproteobacteria</taxon>
        <taxon>Hyphomicrobiales</taxon>
        <taxon>Nitrobacteraceae</taxon>
        <taxon>Bradyrhizobium</taxon>
    </lineage>
</organism>
<reference evidence="2" key="3">
    <citation type="submission" date="2024-03" db="EMBL/GenBank/DDBJ databases">
        <authorList>
            <person name="Bromfield E.S.P."/>
            <person name="Cloutier S."/>
        </authorList>
    </citation>
    <scope>NUCLEOTIDE SEQUENCE</scope>
    <source>
        <strain evidence="2">5S5</strain>
    </source>
</reference>
<keyword evidence="3" id="KW-1185">Reference proteome</keyword>
<dbReference type="EMBL" id="JAAOLE020000001">
    <property type="protein sequence ID" value="NVI41944.1"/>
    <property type="molecule type" value="Genomic_DNA"/>
</dbReference>
<dbReference type="EMBL" id="CP147711">
    <property type="protein sequence ID" value="WXC79560.1"/>
    <property type="molecule type" value="Genomic_DNA"/>
</dbReference>
<reference evidence="1" key="1">
    <citation type="submission" date="2020-06" db="EMBL/GenBank/DDBJ databases">
        <title>Whole Genome Sequence of Bradyrhizobium sp. Strain 1S1.</title>
        <authorList>
            <person name="Bromfield E.S.P."/>
            <person name="Cloutier S."/>
        </authorList>
    </citation>
    <scope>NUCLEOTIDE SEQUENCE [LARGE SCALE GENOMIC DNA]</scope>
    <source>
        <strain evidence="1">1S1</strain>
    </source>
</reference>
<dbReference type="Proteomes" id="UP001432046">
    <property type="component" value="Chromosome"/>
</dbReference>
<dbReference type="AlphaFoldDB" id="A0A973VUN8"/>
<evidence type="ECO:0000313" key="1">
    <source>
        <dbReference type="EMBL" id="NVI41944.1"/>
    </source>
</evidence>
<accession>A0A973VUN8</accession>
<name>A0A973VUN8_9BRAD</name>
<evidence type="ECO:0000313" key="3">
    <source>
        <dbReference type="Proteomes" id="UP001432046"/>
    </source>
</evidence>
<evidence type="ECO:0000313" key="2">
    <source>
        <dbReference type="EMBL" id="WXC79560.1"/>
    </source>
</evidence>